<evidence type="ECO:0000256" key="5">
    <source>
        <dbReference type="ARBA" id="ARBA00022679"/>
    </source>
</evidence>
<dbReference type="FunFam" id="3.10.20.340:FF:000001">
    <property type="entry name" value="Arginine biosynthesis bifunctional protein ArgJ, chloroplastic"/>
    <property type="match status" value="1"/>
</dbReference>
<dbReference type="UniPathway" id="UPA00068">
    <property type="reaction ID" value="UER00106"/>
</dbReference>
<feature type="binding site" evidence="10">
    <location>
        <position position="154"/>
    </location>
    <ligand>
        <name>substrate</name>
    </ligand>
</feature>
<comment type="pathway">
    <text evidence="10">Amino-acid biosynthesis; L-arginine biosynthesis; N(2)-acetyl-L-ornithine from L-glutamate: step 1/4.</text>
</comment>
<keyword evidence="4 10" id="KW-0028">Amino-acid biosynthesis</keyword>
<dbReference type="PANTHER" id="PTHR23100:SF0">
    <property type="entry name" value="ARGININE BIOSYNTHESIS BIFUNCTIONAL PROTEIN ARGJ, MITOCHONDRIAL"/>
    <property type="match status" value="1"/>
</dbReference>
<comment type="subunit">
    <text evidence="2 10">Heterotetramer of two alpha and two beta chains.</text>
</comment>
<dbReference type="STRING" id="1413210.U472_06880"/>
<feature type="binding site" evidence="10">
    <location>
        <position position="405"/>
    </location>
    <ligand>
        <name>substrate</name>
    </ligand>
</feature>
<dbReference type="RefSeq" id="WP_097016357.1">
    <property type="nucleotide sequence ID" value="NZ_OBDZ01000002.1"/>
</dbReference>
<comment type="similarity">
    <text evidence="1 10">Belongs to the ArgJ family.</text>
</comment>
<keyword evidence="12" id="KW-1185">Reference proteome</keyword>
<dbReference type="HAMAP" id="MF_01106">
    <property type="entry name" value="ArgJ"/>
    <property type="match status" value="1"/>
</dbReference>
<evidence type="ECO:0000313" key="11">
    <source>
        <dbReference type="EMBL" id="SNY10908.1"/>
    </source>
</evidence>
<evidence type="ECO:0000256" key="9">
    <source>
        <dbReference type="ARBA" id="ARBA00049439"/>
    </source>
</evidence>
<dbReference type="Pfam" id="PF01960">
    <property type="entry name" value="ArgJ"/>
    <property type="match status" value="1"/>
</dbReference>
<feature type="chain" id="PRO_5023523332" description="Arginine biosynthesis bifunctional protein ArgJ alpha chain" evidence="10">
    <location>
        <begin position="1"/>
        <end position="190"/>
    </location>
</feature>
<dbReference type="GO" id="GO:0004358">
    <property type="term" value="F:L-glutamate N-acetyltransferase activity, acting on acetyl-L-ornithine as donor"/>
    <property type="evidence" value="ECO:0007669"/>
    <property type="project" value="UniProtKB-UniRule"/>
</dbReference>
<dbReference type="AlphaFoldDB" id="A0A285FI55"/>
<dbReference type="OrthoDB" id="9804242at2"/>
<feature type="binding site" evidence="10">
    <location>
        <position position="191"/>
    </location>
    <ligand>
        <name>substrate</name>
    </ligand>
</feature>
<evidence type="ECO:0000256" key="1">
    <source>
        <dbReference type="ARBA" id="ARBA00006774"/>
    </source>
</evidence>
<comment type="subcellular location">
    <subcellularLocation>
        <location evidence="10">Cytoplasm</location>
    </subcellularLocation>
</comment>
<feature type="site" description="Involved in the stabilization of negative charge on the oxyanion by the formation of the oxyanion hole" evidence="10">
    <location>
        <position position="118"/>
    </location>
</feature>
<keyword evidence="6 10" id="KW-0068">Autocatalytic cleavage</keyword>
<dbReference type="InterPro" id="IPR002813">
    <property type="entry name" value="Arg_biosynth_ArgJ"/>
</dbReference>
<keyword evidence="5 10" id="KW-0808">Transferase</keyword>
<dbReference type="EMBL" id="OBDZ01000002">
    <property type="protein sequence ID" value="SNY10908.1"/>
    <property type="molecule type" value="Genomic_DNA"/>
</dbReference>
<keyword evidence="10" id="KW-0963">Cytoplasm</keyword>
<evidence type="ECO:0000256" key="4">
    <source>
        <dbReference type="ARBA" id="ARBA00022605"/>
    </source>
</evidence>
<protein>
    <recommendedName>
        <fullName evidence="10">Arginine biosynthesis bifunctional protein ArgJ</fullName>
    </recommendedName>
    <domain>
        <recommendedName>
            <fullName evidence="10">Glutamate N-acetyltransferase</fullName>
            <ecNumber evidence="10">2.3.1.35</ecNumber>
        </recommendedName>
        <alternativeName>
            <fullName evidence="10">Ornithine acetyltransferase</fullName>
            <shortName evidence="10">OATase</shortName>
        </alternativeName>
        <alternativeName>
            <fullName evidence="10">Ornithine transacetylase</fullName>
        </alternativeName>
    </domain>
    <domain>
        <recommendedName>
            <fullName evidence="10">Amino-acid acetyltransferase</fullName>
            <ecNumber evidence="10">2.3.1.1</ecNumber>
        </recommendedName>
        <alternativeName>
            <fullName evidence="10">N-acetylglutamate synthase</fullName>
            <shortName evidence="10">AGSase</shortName>
        </alternativeName>
    </domain>
    <component>
        <recommendedName>
            <fullName evidence="10">Arginine biosynthesis bifunctional protein ArgJ alpha chain</fullName>
        </recommendedName>
    </component>
    <component>
        <recommendedName>
            <fullName evidence="10">Arginine biosynthesis bifunctional protein ArgJ beta chain</fullName>
        </recommendedName>
    </component>
</protein>
<reference evidence="12" key="1">
    <citation type="submission" date="2017-09" db="EMBL/GenBank/DDBJ databases">
        <authorList>
            <person name="Varghese N."/>
            <person name="Submissions S."/>
        </authorList>
    </citation>
    <scope>NUCLEOTIDE SEQUENCE [LARGE SCALE GENOMIC DNA]</scope>
    <source>
        <strain evidence="12">MSL47</strain>
    </source>
</reference>
<dbReference type="GO" id="GO:0006592">
    <property type="term" value="P:ornithine biosynthetic process"/>
    <property type="evidence" value="ECO:0007669"/>
    <property type="project" value="TreeGrafter"/>
</dbReference>
<feature type="binding site" evidence="10">
    <location>
        <position position="400"/>
    </location>
    <ligand>
        <name>substrate</name>
    </ligand>
</feature>
<dbReference type="SUPFAM" id="SSF56266">
    <property type="entry name" value="DmpA/ArgJ-like"/>
    <property type="match status" value="1"/>
</dbReference>
<dbReference type="EC" id="2.3.1.1" evidence="10"/>
<keyword evidence="8 10" id="KW-0012">Acyltransferase</keyword>
<name>A0A285FI55_9FIRM</name>
<dbReference type="NCBIfam" id="TIGR00120">
    <property type="entry name" value="ArgJ"/>
    <property type="match status" value="1"/>
</dbReference>
<dbReference type="InterPro" id="IPR016117">
    <property type="entry name" value="ArgJ-like_dom_sf"/>
</dbReference>
<evidence type="ECO:0000256" key="7">
    <source>
        <dbReference type="ARBA" id="ARBA00023268"/>
    </source>
</evidence>
<dbReference type="Proteomes" id="UP000219573">
    <property type="component" value="Unassembled WGS sequence"/>
</dbReference>
<accession>A0A285FI55</accession>
<proteinExistence type="inferred from homology"/>
<comment type="function">
    <text evidence="10">Catalyzes two activities which are involved in the cyclic version of arginine biosynthesis: the synthesis of N-acetylglutamate from glutamate and acetyl-CoA as the acetyl donor, and of ornithine by transacetylation between N(2)-acetylornithine and glutamate.</text>
</comment>
<feature type="site" description="Cleavage; by autolysis" evidence="10">
    <location>
        <begin position="190"/>
        <end position="191"/>
    </location>
</feature>
<evidence type="ECO:0000313" key="12">
    <source>
        <dbReference type="Proteomes" id="UP000219573"/>
    </source>
</evidence>
<dbReference type="GO" id="GO:0006526">
    <property type="term" value="P:L-arginine biosynthetic process"/>
    <property type="evidence" value="ECO:0007669"/>
    <property type="project" value="UniProtKB-UniRule"/>
</dbReference>
<comment type="catalytic activity">
    <reaction evidence="9 10">
        <text>N(2)-acetyl-L-ornithine + L-glutamate = N-acetyl-L-glutamate + L-ornithine</text>
        <dbReference type="Rhea" id="RHEA:15349"/>
        <dbReference type="ChEBI" id="CHEBI:29985"/>
        <dbReference type="ChEBI" id="CHEBI:44337"/>
        <dbReference type="ChEBI" id="CHEBI:46911"/>
        <dbReference type="ChEBI" id="CHEBI:57805"/>
        <dbReference type="EC" id="2.3.1.35"/>
    </reaction>
</comment>
<keyword evidence="7 10" id="KW-0511">Multifunctional enzyme</keyword>
<comment type="pathway">
    <text evidence="10">Amino-acid biosynthesis; L-arginine biosynthesis; L-ornithine and N-acetyl-L-glutamate from L-glutamate and N(2)-acetyl-L-ornithine (cyclic): step 1/1.</text>
</comment>
<dbReference type="GO" id="GO:0005737">
    <property type="term" value="C:cytoplasm"/>
    <property type="evidence" value="ECO:0007669"/>
    <property type="project" value="UniProtKB-SubCell"/>
</dbReference>
<dbReference type="NCBIfam" id="NF003802">
    <property type="entry name" value="PRK05388.1"/>
    <property type="match status" value="1"/>
</dbReference>
<feature type="binding site" evidence="10">
    <location>
        <position position="277"/>
    </location>
    <ligand>
        <name>substrate</name>
    </ligand>
</feature>
<dbReference type="Gene3D" id="3.60.70.12">
    <property type="entry name" value="L-amino peptidase D-ALA esterase/amidase"/>
    <property type="match status" value="1"/>
</dbReference>
<evidence type="ECO:0000256" key="10">
    <source>
        <dbReference type="HAMAP-Rule" id="MF_01106"/>
    </source>
</evidence>
<sequence length="405" mass="43605">MANLYKEISGGITAPQGFLASGVTGGIKKSGKKDTALIYSQSPAKVAGVFTTNQCAASCVLLNKVNIKDGLAQAIIVNSGNANACTGERGYQDTQEMVSFTAKKLDLEKEQVLVASTGIIGEFLVMDKIKTGIDKAVADLSQSGGQEAAEAIMTTDTYSKELAIEFEVGDELVKLGGIAKGSGMIEPNMATMLGFLTTDIAIDSNLLQEALVEAINQSFNRITVDGDQSTNDMVTILANGKAGNNIIVDKDEDYNVFLDALKYVCTYLAHQIVRDGEGATKFIEVEVKGAQSLKKATKIAKQIANSQLVKTAMFGQDPNWGRIIMAIGASGVELDLSKVEIKINDTVLLEQGERVIEHSTETKANLLNDEEIKIEVNLNLGEYSDKVWTCDLSYKYVEINAEYHT</sequence>
<organism evidence="11 12">
    <name type="scientific">Orenia metallireducens</name>
    <dbReference type="NCBI Taxonomy" id="1413210"/>
    <lineage>
        <taxon>Bacteria</taxon>
        <taxon>Bacillati</taxon>
        <taxon>Bacillota</taxon>
        <taxon>Clostridia</taxon>
        <taxon>Halanaerobiales</taxon>
        <taxon>Halobacteroidaceae</taxon>
        <taxon>Orenia</taxon>
    </lineage>
</organism>
<feature type="active site" description="Nucleophile" evidence="10">
    <location>
        <position position="191"/>
    </location>
</feature>
<dbReference type="InterPro" id="IPR042195">
    <property type="entry name" value="ArgJ_beta_C"/>
</dbReference>
<dbReference type="GO" id="GO:0004042">
    <property type="term" value="F:L-glutamate N-acetyltransferase activity"/>
    <property type="evidence" value="ECO:0007669"/>
    <property type="project" value="UniProtKB-UniRule"/>
</dbReference>
<feature type="binding site" evidence="10">
    <location>
        <position position="180"/>
    </location>
    <ligand>
        <name>substrate</name>
    </ligand>
</feature>
<feature type="chain" id="PRO_5023523333" description="Arginine biosynthesis bifunctional protein ArgJ beta chain" evidence="10">
    <location>
        <begin position="191"/>
        <end position="405"/>
    </location>
</feature>
<dbReference type="PANTHER" id="PTHR23100">
    <property type="entry name" value="ARGININE BIOSYNTHESIS BIFUNCTIONAL PROTEIN ARGJ"/>
    <property type="match status" value="1"/>
</dbReference>
<dbReference type="CDD" id="cd02152">
    <property type="entry name" value="OAT"/>
    <property type="match status" value="1"/>
</dbReference>
<evidence type="ECO:0000256" key="8">
    <source>
        <dbReference type="ARBA" id="ARBA00023315"/>
    </source>
</evidence>
<evidence type="ECO:0000256" key="3">
    <source>
        <dbReference type="ARBA" id="ARBA00022571"/>
    </source>
</evidence>
<gene>
    <name evidence="10" type="primary">argJ</name>
    <name evidence="11" type="ORF">SAMN06265827_10284</name>
</gene>
<evidence type="ECO:0000256" key="6">
    <source>
        <dbReference type="ARBA" id="ARBA00022813"/>
    </source>
</evidence>
<dbReference type="Gene3D" id="3.10.20.340">
    <property type="entry name" value="ArgJ beta chain, C-terminal domain"/>
    <property type="match status" value="1"/>
</dbReference>
<comment type="catalytic activity">
    <reaction evidence="10">
        <text>L-glutamate + acetyl-CoA = N-acetyl-L-glutamate + CoA + H(+)</text>
        <dbReference type="Rhea" id="RHEA:24292"/>
        <dbReference type="ChEBI" id="CHEBI:15378"/>
        <dbReference type="ChEBI" id="CHEBI:29985"/>
        <dbReference type="ChEBI" id="CHEBI:44337"/>
        <dbReference type="ChEBI" id="CHEBI:57287"/>
        <dbReference type="ChEBI" id="CHEBI:57288"/>
        <dbReference type="EC" id="2.3.1.1"/>
    </reaction>
</comment>
<dbReference type="EC" id="2.3.1.35" evidence="10"/>
<keyword evidence="3 10" id="KW-0055">Arginine biosynthesis</keyword>
<dbReference type="FunFam" id="3.60.70.12:FF:000001">
    <property type="entry name" value="Arginine biosynthesis bifunctional protein ArgJ, chloroplastic"/>
    <property type="match status" value="1"/>
</dbReference>
<evidence type="ECO:0000256" key="2">
    <source>
        <dbReference type="ARBA" id="ARBA00011475"/>
    </source>
</evidence>
<feature type="site" description="Involved in the stabilization of negative charge on the oxyanion by the formation of the oxyanion hole" evidence="10">
    <location>
        <position position="117"/>
    </location>
</feature>